<evidence type="ECO:0000256" key="1">
    <source>
        <dbReference type="ARBA" id="ARBA00010455"/>
    </source>
</evidence>
<evidence type="ECO:0000256" key="6">
    <source>
        <dbReference type="ARBA" id="ARBA00048744"/>
    </source>
</evidence>
<evidence type="ECO:0000256" key="3">
    <source>
        <dbReference type="ARBA" id="ARBA00022679"/>
    </source>
</evidence>
<dbReference type="InterPro" id="IPR001795">
    <property type="entry name" value="RNA-dir_pol_luteovirus"/>
</dbReference>
<dbReference type="GO" id="GO:0006351">
    <property type="term" value="P:DNA-templated transcription"/>
    <property type="evidence" value="ECO:0007669"/>
    <property type="project" value="InterPro"/>
</dbReference>
<dbReference type="SUPFAM" id="SSF56672">
    <property type="entry name" value="DNA/RNA polymerases"/>
    <property type="match status" value="1"/>
</dbReference>
<dbReference type="EMBL" id="OX380406">
    <property type="protein sequence ID" value="CAI5383898.1"/>
    <property type="molecule type" value="Genomic_RNA"/>
</dbReference>
<evidence type="ECO:0000256" key="4">
    <source>
        <dbReference type="ARBA" id="ARBA00022695"/>
    </source>
</evidence>
<protein>
    <recommendedName>
        <fullName evidence="7">RNA-directed RNA polymerase</fullName>
        <ecNumber evidence="7">2.7.7.48</ecNumber>
    </recommendedName>
</protein>
<comment type="similarity">
    <text evidence="1">Belongs to the totiviridae RNA-directed RNA polymerase family.</text>
</comment>
<reference evidence="8" key="1">
    <citation type="submission" date="2022-11" db="EMBL/GenBank/DDBJ databases">
        <authorList>
            <person name="Mifsud CO J."/>
            <person name="Holmes C E."/>
            <person name="Gallagher V R."/>
            <person name="Geoghegan L J."/>
        </authorList>
    </citation>
    <scope>NUCLEOTIDE SEQUENCE</scope>
</reference>
<evidence type="ECO:0000256" key="5">
    <source>
        <dbReference type="ARBA" id="ARBA00022741"/>
    </source>
</evidence>
<dbReference type="GO" id="GO:0003968">
    <property type="term" value="F:RNA-directed RNA polymerase activity"/>
    <property type="evidence" value="ECO:0007669"/>
    <property type="project" value="UniProtKB-KW"/>
</dbReference>
<proteinExistence type="inferred from homology"/>
<accession>A0A9C7LLN1</accession>
<keyword evidence="7" id="KW-0693">Viral RNA replication</keyword>
<evidence type="ECO:0000313" key="8">
    <source>
        <dbReference type="EMBL" id="CAI5383898.1"/>
    </source>
</evidence>
<dbReference type="InterPro" id="IPR043502">
    <property type="entry name" value="DNA/RNA_pol_sf"/>
</dbReference>
<evidence type="ECO:0000256" key="2">
    <source>
        <dbReference type="ARBA" id="ARBA00022484"/>
    </source>
</evidence>
<dbReference type="EC" id="2.7.7.48" evidence="7"/>
<dbReference type="Pfam" id="PF02123">
    <property type="entry name" value="RdRP_4"/>
    <property type="match status" value="1"/>
</dbReference>
<evidence type="ECO:0000256" key="7">
    <source>
        <dbReference type="RuleBase" id="RU364050"/>
    </source>
</evidence>
<organism evidence="8">
    <name type="scientific">Planotaenium ohtanii toti-like virus</name>
    <dbReference type="NCBI Taxonomy" id="2933122"/>
    <lineage>
        <taxon>Viruses</taxon>
        <taxon>Riboviria</taxon>
        <taxon>Orthornavirae</taxon>
        <taxon>Duplornaviricota</taxon>
        <taxon>Chrymotiviricetes</taxon>
        <taxon>Ghabrivirales</taxon>
        <taxon>Totiviridae</taxon>
    </lineage>
</organism>
<keyword evidence="4 7" id="KW-0548">Nucleotidyltransferase</keyword>
<sequence length="1060" mass="120620">MNVGGLDALKAMVDTPLMLEGEGIAKRLTPGQHIRAVINEVATGKWKTREAWIKQYAASGISSPQEADALGLALRWPDEEAARVKEADKPNRDDGWRVPTKDRPKWFKDRFGKGEKIGGEILQLTLTTVCDVLARELKEWEMDLLWHNTGYDEWSVAAMLLGLNQLHPEIVEKMNSCGMFKAPLPTWKDAFKPWFNAHRRAGTLVGCQTVTVNDIVRMRKMLNCTYRSKEEPNWTAEYDRRVAETPLHWGFNSKGQRNMRWWYDLFNQKANEFATQLVSLMNSGPMLDTLDTWWKARWATAPAGSSSMRKIQKDTILEDSRLSSASRANKKAAWEALPNWFAGYTLACRKPFAAVRASSKPEPGGKQRALYATDDESQIIAAYSSVNIEKFMNFWGIRAKQAPADVAQWLSQTVYMKPGYSWLSIDFSDYNTEHSLEMLVGLNLAIRDAWLASKANVQIRNDKARTAWWVADAHLNTIVTDAGGKSYRMIGTLCSGHRDTARDNSSLHGITSKMVVHMMREIDDGIEPLFSSFTGDDEDSLMRDTAAMAHYVLGHHICGFALNPAKQQTGWDTHEYLQRQCVPGELPYRPLFAMLAQLASGNWYKDVHIWYDSAIQSVSDNVWELHSRGMDLTQARKLAAIILNATMRVPTHHTTADTESGEKRTTQWKQLEWWAYRHGQNYSPLWLNMPGPILDMPVIDAKPLPPPEAARLATEDWIKSREQKAGLKLSKAALKMYTEQCLKQSYAAMYLKPRADAHRQYAREEWPSRTSNIPWNNFGQQEKYECKSSDILNNCSWAAQDRRPKTLDELLSRIGLDAAFVDAAGGLLAVLTKLPPSSLAKFENPVIPRGLPMKYRKLDTALQSWLATAYAIDIPGPNDKWEILPKSRLRIAARHAKHLEESNKLRNVHIVYTANARIARQYCRSKPNATTLEEIIRKTSMRTALKHWLTSTSSSYGELHKFKERVGLLLMNPEIDELASHMDPDIFIPKHTERSWTTTTTILITPTPTLKAEKRQEGWSDKEISTYLNRWDTIKNKITKGTDKFRNTLEKNQLKLLNGP</sequence>
<dbReference type="GO" id="GO:0000166">
    <property type="term" value="F:nucleotide binding"/>
    <property type="evidence" value="ECO:0007669"/>
    <property type="project" value="UniProtKB-KW"/>
</dbReference>
<keyword evidence="3 7" id="KW-0808">Transferase</keyword>
<dbReference type="GO" id="GO:0003723">
    <property type="term" value="F:RNA binding"/>
    <property type="evidence" value="ECO:0007669"/>
    <property type="project" value="InterPro"/>
</dbReference>
<keyword evidence="2 7" id="KW-0696">RNA-directed RNA polymerase</keyword>
<name>A0A9C7LLN1_9VIRU</name>
<gene>
    <name evidence="8" type="primary">RNA-dependent RNA polymerase</name>
</gene>
<comment type="catalytic activity">
    <reaction evidence="6 7">
        <text>RNA(n) + a ribonucleoside 5'-triphosphate = RNA(n+1) + diphosphate</text>
        <dbReference type="Rhea" id="RHEA:21248"/>
        <dbReference type="Rhea" id="RHEA-COMP:14527"/>
        <dbReference type="Rhea" id="RHEA-COMP:17342"/>
        <dbReference type="ChEBI" id="CHEBI:33019"/>
        <dbReference type="ChEBI" id="CHEBI:61557"/>
        <dbReference type="ChEBI" id="CHEBI:140395"/>
        <dbReference type="EC" id="2.7.7.48"/>
    </reaction>
</comment>
<keyword evidence="5 7" id="KW-0547">Nucleotide-binding</keyword>